<keyword evidence="2" id="KW-0812">Transmembrane</keyword>
<dbReference type="OrthoDB" id="2352140at2759"/>
<name>A0A261Y4U2_9FUNG</name>
<dbReference type="AlphaFoldDB" id="A0A261Y4U2"/>
<comment type="caution">
    <text evidence="3">The sequence shown here is derived from an EMBL/GenBank/DDBJ whole genome shotgun (WGS) entry which is preliminary data.</text>
</comment>
<feature type="transmembrane region" description="Helical" evidence="2">
    <location>
        <begin position="311"/>
        <end position="331"/>
    </location>
</feature>
<keyword evidence="4" id="KW-1185">Reference proteome</keyword>
<evidence type="ECO:0008006" key="5">
    <source>
        <dbReference type="Google" id="ProtNLM"/>
    </source>
</evidence>
<dbReference type="GO" id="GO:0098703">
    <property type="term" value="P:calcium ion import across plasma membrane"/>
    <property type="evidence" value="ECO:0007669"/>
    <property type="project" value="TreeGrafter"/>
</dbReference>
<protein>
    <recommendedName>
        <fullName evidence="5">Ion transport domain-containing protein</fullName>
    </recommendedName>
</protein>
<dbReference type="PANTHER" id="PTHR10582:SF2">
    <property type="entry name" value="INACTIVE"/>
    <property type="match status" value="1"/>
</dbReference>
<evidence type="ECO:0000313" key="3">
    <source>
        <dbReference type="EMBL" id="OZJ05636.1"/>
    </source>
</evidence>
<feature type="transmembrane region" description="Helical" evidence="2">
    <location>
        <begin position="227"/>
        <end position="245"/>
    </location>
</feature>
<keyword evidence="2" id="KW-0472">Membrane</keyword>
<organism evidence="3 4">
    <name type="scientific">Bifiguratus adelaidae</name>
    <dbReference type="NCBI Taxonomy" id="1938954"/>
    <lineage>
        <taxon>Eukaryota</taxon>
        <taxon>Fungi</taxon>
        <taxon>Fungi incertae sedis</taxon>
        <taxon>Mucoromycota</taxon>
        <taxon>Mucoromycotina</taxon>
        <taxon>Endogonomycetes</taxon>
        <taxon>Endogonales</taxon>
        <taxon>Endogonales incertae sedis</taxon>
        <taxon>Bifiguratus</taxon>
    </lineage>
</organism>
<reference evidence="3 4" key="1">
    <citation type="journal article" date="2017" name="Mycologia">
        <title>Bifiguratus adelaidae, gen. et sp. nov., a new member of Mucoromycotina in endophytic and soil-dwelling habitats.</title>
        <authorList>
            <person name="Torres-Cruz T.J."/>
            <person name="Billingsley Tobias T.L."/>
            <person name="Almatruk M."/>
            <person name="Hesse C."/>
            <person name="Kuske C.R."/>
            <person name="Desiro A."/>
            <person name="Benucci G.M."/>
            <person name="Bonito G."/>
            <person name="Stajich J.E."/>
            <person name="Dunlap C."/>
            <person name="Arnold A.E."/>
            <person name="Porras-Alfaro A."/>
        </authorList>
    </citation>
    <scope>NUCLEOTIDE SEQUENCE [LARGE SCALE GENOMIC DNA]</scope>
    <source>
        <strain evidence="3 4">AZ0501</strain>
    </source>
</reference>
<evidence type="ECO:0000256" key="1">
    <source>
        <dbReference type="ARBA" id="ARBA00022737"/>
    </source>
</evidence>
<dbReference type="InterPro" id="IPR024862">
    <property type="entry name" value="TRPV"/>
</dbReference>
<dbReference type="GO" id="GO:0005886">
    <property type="term" value="C:plasma membrane"/>
    <property type="evidence" value="ECO:0007669"/>
    <property type="project" value="TreeGrafter"/>
</dbReference>
<dbReference type="GO" id="GO:0005216">
    <property type="term" value="F:monoatomic ion channel activity"/>
    <property type="evidence" value="ECO:0007669"/>
    <property type="project" value="InterPro"/>
</dbReference>
<feature type="transmembrane region" description="Helical" evidence="2">
    <location>
        <begin position="189"/>
        <end position="207"/>
    </location>
</feature>
<evidence type="ECO:0000256" key="2">
    <source>
        <dbReference type="SAM" id="Phobius"/>
    </source>
</evidence>
<dbReference type="EMBL" id="MVBO01000012">
    <property type="protein sequence ID" value="OZJ05636.1"/>
    <property type="molecule type" value="Genomic_DNA"/>
</dbReference>
<keyword evidence="1" id="KW-0677">Repeat</keyword>
<gene>
    <name evidence="3" type="ORF">BZG36_01496</name>
</gene>
<proteinExistence type="predicted"/>
<keyword evidence="2" id="KW-1133">Transmembrane helix</keyword>
<dbReference type="Proteomes" id="UP000242875">
    <property type="component" value="Unassembled WGS sequence"/>
</dbReference>
<accession>A0A261Y4U2</accession>
<evidence type="ECO:0000313" key="4">
    <source>
        <dbReference type="Proteomes" id="UP000242875"/>
    </source>
</evidence>
<dbReference type="PANTHER" id="PTHR10582">
    <property type="entry name" value="TRANSIENT RECEPTOR POTENTIAL ION CHANNEL PROTEIN"/>
    <property type="match status" value="1"/>
</dbReference>
<feature type="transmembrane region" description="Helical" evidence="2">
    <location>
        <begin position="162"/>
        <end position="183"/>
    </location>
</feature>
<sequence>MRRLLSTTSHVASKSSYPYLLARRITALHSYPSSRDQGARVHEPLTPFSLDVKYISRKFSTWTHPTSSECEILYFPFRGISRYPKPDRTQIAPSATDPMPSLLNRLSQSIRNQCVLPPEHRSIYLQILEMDDGELLRCGIFQNLHFEALNLYKWRAFAQWRFMLISAFRIMLYVSIWCISSSQVTSEPVAMRTVLSLALVISLVFIAHEFRQLLHDGLVRYWSLYNVLDRATYMLAIALCMQWMVTNNINSSFQSLNNNQALSNYDPEAAANPSIATNAVQLVQTWESVWFFVTGNYNNYVGAQAGLTNNVLAFVYLLTTAIVLMNVLIALMSDAVSKSNTAEDEQWRLQQSRIIAEIELYWMLPHERASLFKFPRDICYMVDTTKLEQEKERHPAMFPDDANATSSTSLADKLKAMDKKTLQNLQQVLSAILDD</sequence>